<evidence type="ECO:0000313" key="5">
    <source>
        <dbReference type="EMBL" id="SHI24917.1"/>
    </source>
</evidence>
<dbReference type="PRINTS" id="PR00469">
    <property type="entry name" value="PNDRDTASEII"/>
</dbReference>
<proteinExistence type="predicted"/>
<dbReference type="Gene3D" id="3.50.50.60">
    <property type="entry name" value="FAD/NAD(P)-binding domain"/>
    <property type="match status" value="2"/>
</dbReference>
<evidence type="ECO:0000313" key="4">
    <source>
        <dbReference type="EMBL" id="RXG26943.1"/>
    </source>
</evidence>
<dbReference type="Pfam" id="PF07992">
    <property type="entry name" value="Pyr_redox_2"/>
    <property type="match status" value="1"/>
</dbReference>
<evidence type="ECO:0000313" key="7">
    <source>
        <dbReference type="Proteomes" id="UP000290037"/>
    </source>
</evidence>
<dbReference type="SUPFAM" id="SSF51905">
    <property type="entry name" value="FAD/NAD(P)-binding domain"/>
    <property type="match status" value="1"/>
</dbReference>
<evidence type="ECO:0000259" key="3">
    <source>
        <dbReference type="Pfam" id="PF07992"/>
    </source>
</evidence>
<gene>
    <name evidence="4" type="ORF">DSM01_3261</name>
    <name evidence="5" type="ORF">SAMN04487999_3219</name>
</gene>
<dbReference type="InterPro" id="IPR023753">
    <property type="entry name" value="FAD/NAD-binding_dom"/>
</dbReference>
<keyword evidence="7" id="KW-1185">Reference proteome</keyword>
<evidence type="ECO:0000313" key="6">
    <source>
        <dbReference type="Proteomes" id="UP000184240"/>
    </source>
</evidence>
<dbReference type="OrthoDB" id="9806179at2"/>
<feature type="domain" description="FAD/NAD(P)-binding" evidence="3">
    <location>
        <begin position="9"/>
        <end position="288"/>
    </location>
</feature>
<organism evidence="5 6">
    <name type="scientific">Leeuwenhoekiella palythoae</name>
    <dbReference type="NCBI Taxonomy" id="573501"/>
    <lineage>
        <taxon>Bacteria</taxon>
        <taxon>Pseudomonadati</taxon>
        <taxon>Bacteroidota</taxon>
        <taxon>Flavobacteriia</taxon>
        <taxon>Flavobacteriales</taxon>
        <taxon>Flavobacteriaceae</taxon>
        <taxon>Leeuwenhoekiella</taxon>
    </lineage>
</organism>
<evidence type="ECO:0000256" key="2">
    <source>
        <dbReference type="ARBA" id="ARBA00023002"/>
    </source>
</evidence>
<accession>A0A1M5ZKT0</accession>
<dbReference type="PANTHER" id="PTHR48105">
    <property type="entry name" value="THIOREDOXIN REDUCTASE 1-RELATED-RELATED"/>
    <property type="match status" value="1"/>
</dbReference>
<dbReference type="EMBL" id="FQXT01000006">
    <property type="protein sequence ID" value="SHI24917.1"/>
    <property type="molecule type" value="Genomic_DNA"/>
</dbReference>
<dbReference type="Proteomes" id="UP000290037">
    <property type="component" value="Unassembled WGS sequence"/>
</dbReference>
<dbReference type="Proteomes" id="UP000184240">
    <property type="component" value="Unassembled WGS sequence"/>
</dbReference>
<keyword evidence="1" id="KW-0285">Flavoprotein</keyword>
<dbReference type="InterPro" id="IPR050097">
    <property type="entry name" value="Ferredoxin-NADP_redctase_2"/>
</dbReference>
<protein>
    <submittedName>
        <fullName evidence="5">Thioredoxin reductase</fullName>
    </submittedName>
</protein>
<sequence>MKIQFKTTYEVIIIGGSYSGLSAAMALGRSLRSVLIIDGGNPCNKQTPHSHNFITHDGEKPHVIAQKAKEQVLNYDTVHFLEDFALSGKKAENGFEISTKSGKTFKARKLIFATGIKDVMPDIEGFSACWGITAIHCPYCHGYEFKSDKTAIMANGEHAFHIASLVNNLTDDLTILTQGTPDFDENQRAKLKKHDINIIETPVTKFEHQDGSLEKVILEDGTSLTLKAVYAGLPFEQHSDIPQQLGCSLTETGHLKVDLFQKTEVPGIYACGDNTSRMRSVAYAVSTGNIVGAMVNNELTQEDF</sequence>
<keyword evidence="2" id="KW-0560">Oxidoreductase</keyword>
<dbReference type="PRINTS" id="PR00368">
    <property type="entry name" value="FADPNR"/>
</dbReference>
<dbReference type="AlphaFoldDB" id="A0A1M5ZKT0"/>
<dbReference type="GO" id="GO:0016491">
    <property type="term" value="F:oxidoreductase activity"/>
    <property type="evidence" value="ECO:0007669"/>
    <property type="project" value="UniProtKB-KW"/>
</dbReference>
<dbReference type="STRING" id="573501.SAMN04487999_3219"/>
<evidence type="ECO:0000256" key="1">
    <source>
        <dbReference type="ARBA" id="ARBA00022630"/>
    </source>
</evidence>
<name>A0A1M5ZKT0_9FLAO</name>
<dbReference type="InterPro" id="IPR036188">
    <property type="entry name" value="FAD/NAD-bd_sf"/>
</dbReference>
<reference evidence="4 7" key="3">
    <citation type="submission" date="2018-07" db="EMBL/GenBank/DDBJ databases">
        <title>Leeuwenhoekiella genomics.</title>
        <authorList>
            <person name="Tahon G."/>
            <person name="Willems A."/>
        </authorList>
    </citation>
    <scope>NUCLEOTIDE SEQUENCE [LARGE SCALE GENOMIC DNA]</scope>
    <source>
        <strain evidence="4 7">LMG 24856</strain>
    </source>
</reference>
<dbReference type="EMBL" id="QOVN01000010">
    <property type="protein sequence ID" value="RXG26943.1"/>
    <property type="molecule type" value="Genomic_DNA"/>
</dbReference>
<dbReference type="RefSeq" id="WP_072984809.1">
    <property type="nucleotide sequence ID" value="NZ_FQXT01000006.1"/>
</dbReference>
<reference evidence="6" key="2">
    <citation type="submission" date="2016-11" db="EMBL/GenBank/DDBJ databases">
        <authorList>
            <person name="Varghese N."/>
            <person name="Submissions S."/>
        </authorList>
    </citation>
    <scope>NUCLEOTIDE SEQUENCE [LARGE SCALE GENOMIC DNA]</scope>
    <source>
        <strain evidence="6">DSM 19859</strain>
    </source>
</reference>
<reference evidence="5" key="1">
    <citation type="submission" date="2016-11" db="EMBL/GenBank/DDBJ databases">
        <authorList>
            <person name="Jaros S."/>
            <person name="Januszkiewicz K."/>
            <person name="Wedrychowicz H."/>
        </authorList>
    </citation>
    <scope>NUCLEOTIDE SEQUENCE [LARGE SCALE GENOMIC DNA]</scope>
    <source>
        <strain evidence="5">DSM 19859</strain>
    </source>
</reference>